<dbReference type="AlphaFoldDB" id="A0A3B0UG63"/>
<sequence>MEFDPPIASRETDELIEIANYIEKWDAKAVEQAKKELEIRGITKEEQNEKVSLWDAIAKEEWKLELEERKVESYSLFSLIWMAIRWPFTMLWDWHLKEDGYFRMHKQRRIAIISGIFFFLALLIWANLNSDNLNSKWQKEVDSQDISEWEEEFYSDTDLNQQLLDKAVNEAKNNQKQNIRTVLIINSDTSKIEQLKMVEASSLINISYTDDFDPSYILIITIDTK</sequence>
<feature type="transmembrane region" description="Helical" evidence="1">
    <location>
        <begin position="109"/>
        <end position="128"/>
    </location>
</feature>
<dbReference type="EMBL" id="UOES01000350">
    <property type="protein sequence ID" value="VAW28120.1"/>
    <property type="molecule type" value="Genomic_DNA"/>
</dbReference>
<organism evidence="2">
    <name type="scientific">hydrothermal vent metagenome</name>
    <dbReference type="NCBI Taxonomy" id="652676"/>
    <lineage>
        <taxon>unclassified sequences</taxon>
        <taxon>metagenomes</taxon>
        <taxon>ecological metagenomes</taxon>
    </lineage>
</organism>
<name>A0A3B0UG63_9ZZZZ</name>
<keyword evidence="1" id="KW-1133">Transmembrane helix</keyword>
<keyword evidence="1" id="KW-0472">Membrane</keyword>
<evidence type="ECO:0000313" key="2">
    <source>
        <dbReference type="EMBL" id="VAW28120.1"/>
    </source>
</evidence>
<evidence type="ECO:0000256" key="1">
    <source>
        <dbReference type="SAM" id="Phobius"/>
    </source>
</evidence>
<gene>
    <name evidence="2" type="ORF">MNBD_BACTEROID06-211</name>
</gene>
<proteinExistence type="predicted"/>
<keyword evidence="1" id="KW-0812">Transmembrane</keyword>
<accession>A0A3B0UG63</accession>
<protein>
    <submittedName>
        <fullName evidence="2">Uncharacterized protein</fullName>
    </submittedName>
</protein>
<reference evidence="2" key="1">
    <citation type="submission" date="2018-06" db="EMBL/GenBank/DDBJ databases">
        <authorList>
            <person name="Zhirakovskaya E."/>
        </authorList>
    </citation>
    <scope>NUCLEOTIDE SEQUENCE</scope>
</reference>